<accession>A0AB37U8U6</accession>
<protein>
    <recommendedName>
        <fullName evidence="1">DDE domain-containing protein</fullName>
    </recommendedName>
</protein>
<gene>
    <name evidence="2" type="ORF">DSM107010_67030</name>
</gene>
<proteinExistence type="predicted"/>
<dbReference type="PANTHER" id="PTHR35528">
    <property type="entry name" value="BLL1675 PROTEIN"/>
    <property type="match status" value="1"/>
</dbReference>
<keyword evidence="3" id="KW-1185">Reference proteome</keyword>
<organism evidence="2 3">
    <name type="scientific">Chroococcidiopsis cubana SAG 39.79</name>
    <dbReference type="NCBI Taxonomy" id="388085"/>
    <lineage>
        <taxon>Bacteria</taxon>
        <taxon>Bacillati</taxon>
        <taxon>Cyanobacteriota</taxon>
        <taxon>Cyanophyceae</taxon>
        <taxon>Chroococcidiopsidales</taxon>
        <taxon>Chroococcidiopsidaceae</taxon>
        <taxon>Chroococcidiopsis</taxon>
    </lineage>
</organism>
<reference evidence="2 3" key="1">
    <citation type="journal article" date="2019" name="Genome Biol. Evol.">
        <title>Day and night: Metabolic profiles and evolutionary relationships of six axenic non-marine cyanobacteria.</title>
        <authorList>
            <person name="Will S.E."/>
            <person name="Henke P."/>
            <person name="Boedeker C."/>
            <person name="Huang S."/>
            <person name="Brinkmann H."/>
            <person name="Rohde M."/>
            <person name="Jarek M."/>
            <person name="Friedl T."/>
            <person name="Seufert S."/>
            <person name="Schumacher M."/>
            <person name="Overmann J."/>
            <person name="Neumann-Schaal M."/>
            <person name="Petersen J."/>
        </authorList>
    </citation>
    <scope>NUCLEOTIDE SEQUENCE [LARGE SCALE GENOMIC DNA]</scope>
    <source>
        <strain evidence="2 3">SAG 39.79</strain>
    </source>
</reference>
<dbReference type="EMBL" id="RSCK01000138">
    <property type="protein sequence ID" value="RUT00729.1"/>
    <property type="molecule type" value="Genomic_DNA"/>
</dbReference>
<name>A0AB37U8U6_9CYAN</name>
<dbReference type="InterPro" id="IPR032874">
    <property type="entry name" value="DDE_dom"/>
</dbReference>
<comment type="caution">
    <text evidence="2">The sequence shown here is derived from an EMBL/GenBank/DDBJ whole genome shotgun (WGS) entry which is preliminary data.</text>
</comment>
<evidence type="ECO:0000259" key="1">
    <source>
        <dbReference type="Pfam" id="PF13610"/>
    </source>
</evidence>
<dbReference type="Pfam" id="PF13610">
    <property type="entry name" value="DDE_Tnp_IS240"/>
    <property type="match status" value="1"/>
</dbReference>
<dbReference type="PANTHER" id="PTHR35528:SF3">
    <property type="entry name" value="BLL1675 PROTEIN"/>
    <property type="match status" value="1"/>
</dbReference>
<dbReference type="AlphaFoldDB" id="A0AB37U8U6"/>
<dbReference type="InterPro" id="IPR052183">
    <property type="entry name" value="IS_Transposase"/>
</dbReference>
<sequence>MDSQGHTLDFLLCAKHDAAAAERFLRRTLNALHTQAPRVINVDKNAAYPPAVDQLKADEQLSETTELRQVKYLNNRVEQDHRFIKRLTKPGMGFGSFNSARATLRGMEAMNMIRKGQFSWS</sequence>
<evidence type="ECO:0000313" key="2">
    <source>
        <dbReference type="EMBL" id="RUT00729.1"/>
    </source>
</evidence>
<feature type="domain" description="DDE" evidence="1">
    <location>
        <begin position="2"/>
        <end position="117"/>
    </location>
</feature>
<evidence type="ECO:0000313" key="3">
    <source>
        <dbReference type="Proteomes" id="UP000282574"/>
    </source>
</evidence>
<dbReference type="Proteomes" id="UP000282574">
    <property type="component" value="Unassembled WGS sequence"/>
</dbReference>